<reference evidence="9" key="2">
    <citation type="submission" date="2020-09" db="EMBL/GenBank/DDBJ databases">
        <authorList>
            <person name="Sun Q."/>
            <person name="Zhou Y."/>
        </authorList>
    </citation>
    <scope>NUCLEOTIDE SEQUENCE</scope>
    <source>
        <strain evidence="9">CGMCC 4.7278</strain>
    </source>
</reference>
<comment type="similarity">
    <text evidence="7">Belongs to the binding-protein-dependent transport system permease family.</text>
</comment>
<feature type="transmembrane region" description="Helical" evidence="7">
    <location>
        <begin position="105"/>
        <end position="126"/>
    </location>
</feature>
<feature type="transmembrane region" description="Helical" evidence="7">
    <location>
        <begin position="132"/>
        <end position="149"/>
    </location>
</feature>
<evidence type="ECO:0000256" key="4">
    <source>
        <dbReference type="ARBA" id="ARBA00022692"/>
    </source>
</evidence>
<dbReference type="AlphaFoldDB" id="A0A917Q8U1"/>
<feature type="transmembrane region" description="Helical" evidence="7">
    <location>
        <begin position="70"/>
        <end position="93"/>
    </location>
</feature>
<sequence>MNRLSGQAVFGVFATAFVLIVGLVGPFLAPHRAEELLGPTYGSPDAVAPLGYDFLGRDVLSRTLHGGFTLIWMTLAATLAAAVIGTAIGMLAGYLRGPLDTATTWIADIVLAFPIIVLVLLVVSMLGHHEGLVVAVVAVAFLPGVVRLARAATLEVTGQEYVEVAEMLGYPRTTILLREILPNIAAPLLVHVGSMLTWAVGILGAIGFLGYGVAAPAADWALMINENRSGIRVQPWAVLAPVVMIALFALGTNSFAEGLSGAKRKPAKVKQELS</sequence>
<feature type="transmembrane region" description="Helical" evidence="7">
    <location>
        <begin position="233"/>
        <end position="256"/>
    </location>
</feature>
<dbReference type="EMBL" id="BMMW01000001">
    <property type="protein sequence ID" value="GGK36229.1"/>
    <property type="molecule type" value="Genomic_DNA"/>
</dbReference>
<evidence type="ECO:0000256" key="6">
    <source>
        <dbReference type="ARBA" id="ARBA00023136"/>
    </source>
</evidence>
<keyword evidence="6 7" id="KW-0472">Membrane</keyword>
<organism evidence="9 10">
    <name type="scientific">Nocardia camponoti</name>
    <dbReference type="NCBI Taxonomy" id="1616106"/>
    <lineage>
        <taxon>Bacteria</taxon>
        <taxon>Bacillati</taxon>
        <taxon>Actinomycetota</taxon>
        <taxon>Actinomycetes</taxon>
        <taxon>Mycobacteriales</taxon>
        <taxon>Nocardiaceae</taxon>
        <taxon>Nocardia</taxon>
    </lineage>
</organism>
<dbReference type="SUPFAM" id="SSF161098">
    <property type="entry name" value="MetI-like"/>
    <property type="match status" value="1"/>
</dbReference>
<feature type="domain" description="ABC transmembrane type-1" evidence="8">
    <location>
        <begin position="71"/>
        <end position="256"/>
    </location>
</feature>
<keyword evidence="5 7" id="KW-1133">Transmembrane helix</keyword>
<protein>
    <submittedName>
        <fullName evidence="9">Peptide ABC transporter permease</fullName>
    </submittedName>
</protein>
<keyword evidence="4 7" id="KW-0812">Transmembrane</keyword>
<dbReference type="GO" id="GO:0055085">
    <property type="term" value="P:transmembrane transport"/>
    <property type="evidence" value="ECO:0007669"/>
    <property type="project" value="InterPro"/>
</dbReference>
<dbReference type="InterPro" id="IPR000515">
    <property type="entry name" value="MetI-like"/>
</dbReference>
<comment type="subcellular location">
    <subcellularLocation>
        <location evidence="1 7">Cell membrane</location>
        <topology evidence="1 7">Multi-pass membrane protein</topology>
    </subcellularLocation>
</comment>
<accession>A0A917Q8U1</accession>
<dbReference type="CDD" id="cd06261">
    <property type="entry name" value="TM_PBP2"/>
    <property type="match status" value="1"/>
</dbReference>
<evidence type="ECO:0000313" key="9">
    <source>
        <dbReference type="EMBL" id="GGK36229.1"/>
    </source>
</evidence>
<proteinExistence type="inferred from homology"/>
<dbReference type="PROSITE" id="PS50928">
    <property type="entry name" value="ABC_TM1"/>
    <property type="match status" value="1"/>
</dbReference>
<evidence type="ECO:0000256" key="7">
    <source>
        <dbReference type="RuleBase" id="RU363032"/>
    </source>
</evidence>
<evidence type="ECO:0000313" key="10">
    <source>
        <dbReference type="Proteomes" id="UP000612956"/>
    </source>
</evidence>
<dbReference type="Gene3D" id="1.10.3720.10">
    <property type="entry name" value="MetI-like"/>
    <property type="match status" value="1"/>
</dbReference>
<keyword evidence="2 7" id="KW-0813">Transport</keyword>
<dbReference type="Proteomes" id="UP000612956">
    <property type="component" value="Unassembled WGS sequence"/>
</dbReference>
<keyword evidence="10" id="KW-1185">Reference proteome</keyword>
<feature type="transmembrane region" description="Helical" evidence="7">
    <location>
        <begin position="188"/>
        <end position="213"/>
    </location>
</feature>
<evidence type="ECO:0000256" key="2">
    <source>
        <dbReference type="ARBA" id="ARBA00022448"/>
    </source>
</evidence>
<dbReference type="RefSeq" id="WP_229683664.1">
    <property type="nucleotide sequence ID" value="NZ_BMMW01000001.1"/>
</dbReference>
<reference evidence="9" key="1">
    <citation type="journal article" date="2014" name="Int. J. Syst. Evol. Microbiol.">
        <title>Complete genome sequence of Corynebacterium casei LMG S-19264T (=DSM 44701T), isolated from a smear-ripened cheese.</title>
        <authorList>
            <consortium name="US DOE Joint Genome Institute (JGI-PGF)"/>
            <person name="Walter F."/>
            <person name="Albersmeier A."/>
            <person name="Kalinowski J."/>
            <person name="Ruckert C."/>
        </authorList>
    </citation>
    <scope>NUCLEOTIDE SEQUENCE</scope>
    <source>
        <strain evidence="9">CGMCC 4.7278</strain>
    </source>
</reference>
<comment type="caution">
    <text evidence="9">The sequence shown here is derived from an EMBL/GenBank/DDBJ whole genome shotgun (WGS) entry which is preliminary data.</text>
</comment>
<name>A0A917Q8U1_9NOCA</name>
<dbReference type="PANTHER" id="PTHR43386">
    <property type="entry name" value="OLIGOPEPTIDE TRANSPORT SYSTEM PERMEASE PROTEIN APPC"/>
    <property type="match status" value="1"/>
</dbReference>
<dbReference type="InterPro" id="IPR035906">
    <property type="entry name" value="MetI-like_sf"/>
</dbReference>
<dbReference type="PANTHER" id="PTHR43386:SF25">
    <property type="entry name" value="PEPTIDE ABC TRANSPORTER PERMEASE PROTEIN"/>
    <property type="match status" value="1"/>
</dbReference>
<dbReference type="Pfam" id="PF00528">
    <property type="entry name" value="BPD_transp_1"/>
    <property type="match status" value="1"/>
</dbReference>
<evidence type="ECO:0000256" key="5">
    <source>
        <dbReference type="ARBA" id="ARBA00022989"/>
    </source>
</evidence>
<dbReference type="InterPro" id="IPR050366">
    <property type="entry name" value="BP-dependent_transpt_permease"/>
</dbReference>
<gene>
    <name evidence="9" type="ORF">GCM10011591_04870</name>
</gene>
<keyword evidence="3" id="KW-1003">Cell membrane</keyword>
<evidence type="ECO:0000259" key="8">
    <source>
        <dbReference type="PROSITE" id="PS50928"/>
    </source>
</evidence>
<dbReference type="GO" id="GO:0005886">
    <property type="term" value="C:plasma membrane"/>
    <property type="evidence" value="ECO:0007669"/>
    <property type="project" value="UniProtKB-SubCell"/>
</dbReference>
<evidence type="ECO:0000256" key="1">
    <source>
        <dbReference type="ARBA" id="ARBA00004651"/>
    </source>
</evidence>
<feature type="transmembrane region" description="Helical" evidence="7">
    <location>
        <begin position="7"/>
        <end position="29"/>
    </location>
</feature>
<evidence type="ECO:0000256" key="3">
    <source>
        <dbReference type="ARBA" id="ARBA00022475"/>
    </source>
</evidence>